<keyword evidence="12 15" id="KW-1208">Phospholipid metabolism</keyword>
<protein>
    <recommendedName>
        <fullName evidence="6 15">Glycerol-3-phosphate acyltransferase</fullName>
        <shortName evidence="15">GPAT</shortName>
        <ecNumber evidence="5 15">2.3.1.15</ecNumber>
    </recommendedName>
</protein>
<keyword evidence="9 15" id="KW-0808">Transferase</keyword>
<evidence type="ECO:0000256" key="10">
    <source>
        <dbReference type="ARBA" id="ARBA00023136"/>
    </source>
</evidence>
<dbReference type="HAMAP" id="MF_00393">
    <property type="entry name" value="Glyc3P_acyltrans"/>
    <property type="match status" value="1"/>
</dbReference>
<dbReference type="NCBIfam" id="NF003441">
    <property type="entry name" value="PRK04974.1"/>
    <property type="match status" value="1"/>
</dbReference>
<evidence type="ECO:0000256" key="11">
    <source>
        <dbReference type="ARBA" id="ARBA00023209"/>
    </source>
</evidence>
<dbReference type="Proteomes" id="UP000243053">
    <property type="component" value="Unassembled WGS sequence"/>
</dbReference>
<comment type="pathway">
    <text evidence="3">Lipid metabolism.</text>
</comment>
<comment type="catalytic activity">
    <reaction evidence="14 15">
        <text>sn-glycerol 3-phosphate + an acyl-CoA = a 1-acyl-sn-glycero-3-phosphate + CoA</text>
        <dbReference type="Rhea" id="RHEA:15325"/>
        <dbReference type="ChEBI" id="CHEBI:57287"/>
        <dbReference type="ChEBI" id="CHEBI:57597"/>
        <dbReference type="ChEBI" id="CHEBI:57970"/>
        <dbReference type="ChEBI" id="CHEBI:58342"/>
        <dbReference type="EC" id="2.3.1.15"/>
    </reaction>
</comment>
<dbReference type="GO" id="GO:0006631">
    <property type="term" value="P:fatty acid metabolic process"/>
    <property type="evidence" value="ECO:0007669"/>
    <property type="project" value="TreeGrafter"/>
</dbReference>
<comment type="caution">
    <text evidence="17">The sequence shown here is derived from an EMBL/GenBank/DDBJ whole genome shotgun (WGS) entry which is preliminary data.</text>
</comment>
<dbReference type="PANTHER" id="PTHR12563:SF17">
    <property type="entry name" value="DIHYDROXYACETONE PHOSPHATE ACYLTRANSFERASE"/>
    <property type="match status" value="1"/>
</dbReference>
<evidence type="ECO:0000313" key="18">
    <source>
        <dbReference type="Proteomes" id="UP000243053"/>
    </source>
</evidence>
<dbReference type="EMBL" id="MAAF01000021">
    <property type="protein sequence ID" value="OUR84147.1"/>
    <property type="molecule type" value="Genomic_DNA"/>
</dbReference>
<keyword evidence="15" id="KW-0443">Lipid metabolism</keyword>
<dbReference type="InterPro" id="IPR045520">
    <property type="entry name" value="GPAT/DHAPAT_C"/>
</dbReference>
<feature type="domain" description="Phospholipid/glycerol acyltransferase" evidence="16">
    <location>
        <begin position="304"/>
        <end position="431"/>
    </location>
</feature>
<organism evidence="17 18">
    <name type="scientific">Colwellia psychrerythraea</name>
    <name type="common">Vibrio psychroerythus</name>
    <dbReference type="NCBI Taxonomy" id="28229"/>
    <lineage>
        <taxon>Bacteria</taxon>
        <taxon>Pseudomonadati</taxon>
        <taxon>Pseudomonadota</taxon>
        <taxon>Gammaproteobacteria</taxon>
        <taxon>Alteromonadales</taxon>
        <taxon>Colwelliaceae</taxon>
        <taxon>Colwellia</taxon>
    </lineage>
</organism>
<dbReference type="EC" id="2.3.1.15" evidence="5 15"/>
<evidence type="ECO:0000256" key="6">
    <source>
        <dbReference type="ARBA" id="ARBA00013432"/>
    </source>
</evidence>
<dbReference type="GO" id="GO:0016024">
    <property type="term" value="P:CDP-diacylglycerol biosynthetic process"/>
    <property type="evidence" value="ECO:0007669"/>
    <property type="project" value="UniProtKB-UniRule"/>
</dbReference>
<evidence type="ECO:0000259" key="16">
    <source>
        <dbReference type="SMART" id="SM00563"/>
    </source>
</evidence>
<dbReference type="Pfam" id="PF01553">
    <property type="entry name" value="Acyltransferase"/>
    <property type="match status" value="1"/>
</dbReference>
<name>A0A1Y5EU60_COLPS</name>
<dbReference type="UniPathway" id="UPA00557">
    <property type="reaction ID" value="UER00612"/>
</dbReference>
<sequence length="811" mass="91443">MLALRSFFYLLLKFPLTLLVRCKIINDSQNITEQPSQPIFYIVRHQSASDLLALQSACKKQKLPDPLGKVTINGKSFNRTLCLAKSTPLCSWRKASTTTATAQGLALLNQHVLDENLDAKLIPANLIWGKTPTKERKNLNIGTLLADQESPNWLRKAFIVLFLGRDTLVRFSEAFSFRNISDNHGSDEAAAHKFLRVARFHFHRQTIAAKGPRLMHRKQMFTALFANPSVKRIISDEAKSKKVSEAEIKKQALIIMNEIAGDYSVSWLRFGEIILHWLWKRLYSAINVSNAKVLRKLAQDGHEIIYVPCHRSHMDYLLLSYVILQEGLVMPRIAAGINLNFWPAGTVFRKGGAFFIRRSFGGNRLYSTIFREYLGLLFERGYGVKYYTEGGRSRTGRVLSPKTGMLAMTIQSLLRGIDRPLTLVPVYLGYEHVMEVGTYHKELSGSEKKSESMFGVLKAIKSLRNYGNGYVNFGEPMNINEFLNKQVPNWKDAIDPIDPQKPTWLTPTVNVLADQVMENINKSAALNGVALIALILHASKNKALSKLELETQLDFFLNLQRQAPFSKQLTIPDETGAELLTHVISLNKVTITEDSFGSLVSLSDTANLEMRYYRNNILHTYVVPAMICRLLDKHSKINQDDLVIKVQNLTVLLKEDLYLYQDTKQVEQQTLQVLTVLKDMEIAKQSKAGFWSLTDDVGLLSQVHAMAECIDESLQRLAIITSLASRLAPLSKRDLETKVVAIAKRLSVLNNINAPEFIDKRAQSTLISTIRAQGYLEVNDDGLLVTCDHMAELKATVINLVDIEVLQSIAR</sequence>
<keyword evidence="7 15" id="KW-1003">Cell membrane</keyword>
<proteinExistence type="inferred from homology"/>
<gene>
    <name evidence="15" type="primary">plsB</name>
    <name evidence="17" type="ORF">A9Q75_03070</name>
</gene>
<dbReference type="SUPFAM" id="SSF69593">
    <property type="entry name" value="Glycerol-3-phosphate (1)-acyltransferase"/>
    <property type="match status" value="1"/>
</dbReference>
<evidence type="ECO:0000313" key="17">
    <source>
        <dbReference type="EMBL" id="OUR84147.1"/>
    </source>
</evidence>
<feature type="short sequence motif" description="HXXXXD motif" evidence="15">
    <location>
        <begin position="309"/>
        <end position="314"/>
    </location>
</feature>
<evidence type="ECO:0000256" key="13">
    <source>
        <dbReference type="ARBA" id="ARBA00023315"/>
    </source>
</evidence>
<keyword evidence="13 15" id="KW-0012">Acyltransferase</keyword>
<evidence type="ECO:0000256" key="1">
    <source>
        <dbReference type="ARBA" id="ARBA00004413"/>
    </source>
</evidence>
<dbReference type="NCBIfam" id="TIGR03703">
    <property type="entry name" value="plsB"/>
    <property type="match status" value="1"/>
</dbReference>
<dbReference type="InterPro" id="IPR002123">
    <property type="entry name" value="Plipid/glycerol_acylTrfase"/>
</dbReference>
<comment type="similarity">
    <text evidence="4 15">Belongs to the GPAT/DAPAT family.</text>
</comment>
<dbReference type="InterPro" id="IPR022284">
    <property type="entry name" value="GPAT/DHAPAT"/>
</dbReference>
<evidence type="ECO:0000256" key="5">
    <source>
        <dbReference type="ARBA" id="ARBA00013113"/>
    </source>
</evidence>
<evidence type="ECO:0000256" key="14">
    <source>
        <dbReference type="ARBA" id="ARBA00048427"/>
    </source>
</evidence>
<dbReference type="GO" id="GO:0005886">
    <property type="term" value="C:plasma membrane"/>
    <property type="evidence" value="ECO:0007669"/>
    <property type="project" value="UniProtKB-SubCell"/>
</dbReference>
<dbReference type="InterPro" id="IPR041728">
    <property type="entry name" value="GPAT/DHAPAT_LPLAT"/>
</dbReference>
<keyword evidence="8 15" id="KW-0444">Lipid biosynthesis</keyword>
<dbReference type="Pfam" id="PF19277">
    <property type="entry name" value="GPAT_C"/>
    <property type="match status" value="1"/>
</dbReference>
<evidence type="ECO:0000256" key="4">
    <source>
        <dbReference type="ARBA" id="ARBA00007937"/>
    </source>
</evidence>
<comment type="subcellular location">
    <subcellularLocation>
        <location evidence="1 15">Cell membrane</location>
        <topology evidence="1 15">Peripheral membrane protein</topology>
        <orientation evidence="1 15">Cytoplasmic side</orientation>
    </subcellularLocation>
</comment>
<dbReference type="CDD" id="cd07993">
    <property type="entry name" value="LPLAT_DHAPAT-like"/>
    <property type="match status" value="1"/>
</dbReference>
<dbReference type="SMART" id="SM00563">
    <property type="entry name" value="PlsC"/>
    <property type="match status" value="1"/>
</dbReference>
<evidence type="ECO:0000256" key="7">
    <source>
        <dbReference type="ARBA" id="ARBA00022475"/>
    </source>
</evidence>
<evidence type="ECO:0000256" key="9">
    <source>
        <dbReference type="ARBA" id="ARBA00022679"/>
    </source>
</evidence>
<dbReference type="AlphaFoldDB" id="A0A1Y5EU60"/>
<dbReference type="GO" id="GO:0004366">
    <property type="term" value="F:glycerol-3-phosphate O-acyltransferase activity"/>
    <property type="evidence" value="ECO:0007669"/>
    <property type="project" value="UniProtKB-UniRule"/>
</dbReference>
<evidence type="ECO:0000256" key="15">
    <source>
        <dbReference type="HAMAP-Rule" id="MF_00393"/>
    </source>
</evidence>
<dbReference type="PANTHER" id="PTHR12563">
    <property type="entry name" value="GLYCEROL-3-PHOSPHATE ACYLTRANSFERASE"/>
    <property type="match status" value="1"/>
</dbReference>
<evidence type="ECO:0000256" key="8">
    <source>
        <dbReference type="ARBA" id="ARBA00022516"/>
    </source>
</evidence>
<evidence type="ECO:0000256" key="12">
    <source>
        <dbReference type="ARBA" id="ARBA00023264"/>
    </source>
</evidence>
<keyword evidence="11 15" id="KW-0594">Phospholipid biosynthesis</keyword>
<dbReference type="PIRSF" id="PIRSF000437">
    <property type="entry name" value="GPAT_DHAPAT"/>
    <property type="match status" value="1"/>
</dbReference>
<comment type="domain">
    <text evidence="15">The HXXXXD motif is essential for acyltransferase activity and may constitute the binding site for the phosphate moiety of the glycerol-3-phosphate.</text>
</comment>
<comment type="pathway">
    <text evidence="2 15">Phospholipid metabolism; CDP-diacylglycerol biosynthesis; CDP-diacylglycerol from sn-glycerol 3-phosphate: step 1/3.</text>
</comment>
<reference evidence="18" key="1">
    <citation type="journal article" date="2017" name="Proc. Natl. Acad. Sci. U.S.A.">
        <title>Simulation of Deepwater Horizon oil plume reveals substrate specialization within a complex community of hydrocarbon degraders.</title>
        <authorList>
            <person name="Hu P."/>
            <person name="Dubinsky E.A."/>
            <person name="Probst A.J."/>
            <person name="Wang J."/>
            <person name="Sieber C.M.K."/>
            <person name="Tom L.M."/>
            <person name="Gardinali P."/>
            <person name="Banfield J.F."/>
            <person name="Atlas R.M."/>
            <person name="Andersen G.L."/>
        </authorList>
    </citation>
    <scope>NUCLEOTIDE SEQUENCE [LARGE SCALE GENOMIC DNA]</scope>
</reference>
<dbReference type="PIRSF" id="PIRSF500064">
    <property type="entry name" value="GPAT"/>
    <property type="match status" value="1"/>
</dbReference>
<dbReference type="InterPro" id="IPR028354">
    <property type="entry name" value="GPAT_PlsB"/>
</dbReference>
<keyword evidence="10 15" id="KW-0472">Membrane</keyword>
<evidence type="ECO:0000256" key="2">
    <source>
        <dbReference type="ARBA" id="ARBA00004765"/>
    </source>
</evidence>
<accession>A0A1Y5EU60</accession>
<evidence type="ECO:0000256" key="3">
    <source>
        <dbReference type="ARBA" id="ARBA00005189"/>
    </source>
</evidence>